<gene>
    <name evidence="1" type="ORF">SAMN04488567_2901</name>
</gene>
<protein>
    <submittedName>
        <fullName evidence="1">Uncharacterized protein</fullName>
    </submittedName>
</protein>
<organism evidence="1 2">
    <name type="scientific">Limimaricola pyoseonensis</name>
    <dbReference type="NCBI Taxonomy" id="521013"/>
    <lineage>
        <taxon>Bacteria</taxon>
        <taxon>Pseudomonadati</taxon>
        <taxon>Pseudomonadota</taxon>
        <taxon>Alphaproteobacteria</taxon>
        <taxon>Rhodobacterales</taxon>
        <taxon>Paracoccaceae</taxon>
        <taxon>Limimaricola</taxon>
    </lineage>
</organism>
<dbReference type="Proteomes" id="UP000198922">
    <property type="component" value="Unassembled WGS sequence"/>
</dbReference>
<evidence type="ECO:0000313" key="1">
    <source>
        <dbReference type="EMBL" id="SDE90955.1"/>
    </source>
</evidence>
<proteinExistence type="predicted"/>
<dbReference type="STRING" id="521013.SAMN04488567_2901"/>
<name>A0A1G7GS25_9RHOB</name>
<dbReference type="EMBL" id="FNAT01000005">
    <property type="protein sequence ID" value="SDE90955.1"/>
    <property type="molecule type" value="Genomic_DNA"/>
</dbReference>
<dbReference type="AlphaFoldDB" id="A0A1G7GS25"/>
<reference evidence="2" key="1">
    <citation type="submission" date="2016-10" db="EMBL/GenBank/DDBJ databases">
        <authorList>
            <person name="Varghese N."/>
            <person name="Submissions S."/>
        </authorList>
    </citation>
    <scope>NUCLEOTIDE SEQUENCE [LARGE SCALE GENOMIC DNA]</scope>
    <source>
        <strain evidence="2">DSM 21424</strain>
    </source>
</reference>
<evidence type="ECO:0000313" key="2">
    <source>
        <dbReference type="Proteomes" id="UP000198922"/>
    </source>
</evidence>
<keyword evidence="2" id="KW-1185">Reference proteome</keyword>
<sequence>MSEPCRCLPCLCADEVARLESGIELALGTLQSGRAADAETILADLVDGTDPKVEAVRDALRRRLIEQWHQTYGPRQPFLEWAHARRGAA</sequence>
<accession>A0A1G7GS25</accession>